<organism evidence="5 6">
    <name type="scientific">Cinara cedri</name>
    <dbReference type="NCBI Taxonomy" id="506608"/>
    <lineage>
        <taxon>Eukaryota</taxon>
        <taxon>Metazoa</taxon>
        <taxon>Ecdysozoa</taxon>
        <taxon>Arthropoda</taxon>
        <taxon>Hexapoda</taxon>
        <taxon>Insecta</taxon>
        <taxon>Pterygota</taxon>
        <taxon>Neoptera</taxon>
        <taxon>Paraneoptera</taxon>
        <taxon>Hemiptera</taxon>
        <taxon>Sternorrhyncha</taxon>
        <taxon>Aphidomorpha</taxon>
        <taxon>Aphidoidea</taxon>
        <taxon>Aphididae</taxon>
        <taxon>Lachninae</taxon>
        <taxon>Cinara</taxon>
    </lineage>
</organism>
<dbReference type="Proteomes" id="UP000325440">
    <property type="component" value="Unassembled WGS sequence"/>
</dbReference>
<evidence type="ECO:0000256" key="1">
    <source>
        <dbReference type="ARBA" id="ARBA00022729"/>
    </source>
</evidence>
<gene>
    <name evidence="5" type="ORF">CINCED_3A012107</name>
</gene>
<dbReference type="SMART" id="SM00700">
    <property type="entry name" value="JHBP"/>
    <property type="match status" value="1"/>
</dbReference>
<reference evidence="5 6" key="1">
    <citation type="submission" date="2019-08" db="EMBL/GenBank/DDBJ databases">
        <authorList>
            <person name="Alioto T."/>
            <person name="Alioto T."/>
            <person name="Gomez Garrido J."/>
        </authorList>
    </citation>
    <scope>NUCLEOTIDE SEQUENCE [LARGE SCALE GENOMIC DNA]</scope>
</reference>
<dbReference type="GO" id="GO:0005615">
    <property type="term" value="C:extracellular space"/>
    <property type="evidence" value="ECO:0007669"/>
    <property type="project" value="TreeGrafter"/>
</dbReference>
<evidence type="ECO:0000313" key="5">
    <source>
        <dbReference type="EMBL" id="VVC29653.1"/>
    </source>
</evidence>
<dbReference type="PANTHER" id="PTHR11008">
    <property type="entry name" value="PROTEIN TAKEOUT-LIKE PROTEIN"/>
    <property type="match status" value="1"/>
</dbReference>
<dbReference type="GO" id="GO:0007623">
    <property type="term" value="P:circadian rhythm"/>
    <property type="evidence" value="ECO:0007669"/>
    <property type="project" value="UniProtKB-ARBA"/>
</dbReference>
<keyword evidence="2" id="KW-0090">Biological rhythms</keyword>
<dbReference type="AlphaFoldDB" id="A0A5E4MBM9"/>
<proteinExistence type="inferred from homology"/>
<sequence length="252" mass="28726">MINFTKILHYVIVAAVIINMVSSIELPKDFVQCRKSDPALDECLKGAFQSGLSYLGKGDPSLGLIELDSFMIPLLNVEQKTESMNIYVKYMNSTISNLKTTIIDNVHYDPVNYDLSVELRIPNHVIITGDYNINGKIMILPIMGNGKFTYDFDLTKINVNMLLKPVAKKGNTYLKVENLKLAFTIKHIRTELTNLFNGNKELGDNMNVFLNENWTEILVQLQTNIEEKFAILIKDLIQQFLNHVPENQLLLE</sequence>
<evidence type="ECO:0000313" key="6">
    <source>
        <dbReference type="Proteomes" id="UP000325440"/>
    </source>
</evidence>
<dbReference type="FunFam" id="3.15.10.30:FF:000001">
    <property type="entry name" value="Takeout-like protein 1"/>
    <property type="match status" value="1"/>
</dbReference>
<dbReference type="EMBL" id="CABPRJ010000496">
    <property type="protein sequence ID" value="VVC29653.1"/>
    <property type="molecule type" value="Genomic_DNA"/>
</dbReference>
<feature type="chain" id="PRO_5022960357" evidence="4">
    <location>
        <begin position="24"/>
        <end position="252"/>
    </location>
</feature>
<dbReference type="InterPro" id="IPR038606">
    <property type="entry name" value="To_sf"/>
</dbReference>
<accession>A0A5E4MBM9</accession>
<dbReference type="Pfam" id="PF06585">
    <property type="entry name" value="JHBP"/>
    <property type="match status" value="1"/>
</dbReference>
<keyword evidence="6" id="KW-1185">Reference proteome</keyword>
<evidence type="ECO:0000256" key="3">
    <source>
        <dbReference type="ARBA" id="ARBA00060902"/>
    </source>
</evidence>
<protein>
    <submittedName>
        <fullName evidence="5">Haemolymph juvenile hormone binding</fullName>
    </submittedName>
</protein>
<dbReference type="PANTHER" id="PTHR11008:SF32">
    <property type="entry name" value="CIRCADIAN CLOCK-CONTROLLED PROTEIN DAYWAKE-RELATED"/>
    <property type="match status" value="1"/>
</dbReference>
<keyword evidence="1 4" id="KW-0732">Signal</keyword>
<feature type="signal peptide" evidence="4">
    <location>
        <begin position="1"/>
        <end position="23"/>
    </location>
</feature>
<evidence type="ECO:0000256" key="2">
    <source>
        <dbReference type="ARBA" id="ARBA00023108"/>
    </source>
</evidence>
<evidence type="ECO:0000256" key="4">
    <source>
        <dbReference type="SAM" id="SignalP"/>
    </source>
</evidence>
<dbReference type="Gene3D" id="3.15.10.30">
    <property type="entry name" value="Haemolymph juvenile hormone binding protein"/>
    <property type="match status" value="1"/>
</dbReference>
<dbReference type="InterPro" id="IPR010562">
    <property type="entry name" value="Haemolymph_juvenile_hormone-bd"/>
</dbReference>
<comment type="similarity">
    <text evidence="3">Belongs to the TO family.</text>
</comment>
<dbReference type="OrthoDB" id="8186595at2759"/>
<name>A0A5E4MBM9_9HEMI</name>